<accession>R1DGL6</accession>
<dbReference type="KEGG" id="ehx:EMIHUDRAFT_248582"/>
<dbReference type="EMBL" id="KB868560">
    <property type="protein sequence ID" value="EOD09916.1"/>
    <property type="molecule type" value="Genomic_DNA"/>
</dbReference>
<name>R1DGL6_EMIHU</name>
<reference evidence="1" key="1">
    <citation type="submission" date="2012-07" db="EMBL/GenBank/DDBJ databases">
        <title>Genome variability drives Emilianias global distribution.</title>
        <authorList>
            <consortium name="DOE Joint Genome Institute"/>
            <person name="Read B."/>
            <person name="Kegel J."/>
            <person name="Klute M."/>
            <person name="Kuo A."/>
            <person name="Lefebvre S.C."/>
            <person name="Maumus F."/>
            <person name="Mayer C."/>
            <person name="Miller J."/>
            <person name="Allen A."/>
            <person name="Bidle K."/>
            <person name="Borodovsky M."/>
            <person name="Bowler C."/>
            <person name="Brownlee C."/>
            <person name="Claverie J.-M."/>
            <person name="Cock M."/>
            <person name="De Vargas C."/>
            <person name="Elias M."/>
            <person name="Frickenhaus S."/>
            <person name="Gladyshev V.N."/>
            <person name="Gonzalez K."/>
            <person name="Guda C."/>
            <person name="Hadaegh A."/>
            <person name="Herman E."/>
            <person name="Iglesias-Rodriguez D."/>
            <person name="Jones B."/>
            <person name="Lawson T."/>
            <person name="Leese F."/>
            <person name="Lin Y.-C."/>
            <person name="Lindquist E."/>
            <person name="Lobanov A."/>
            <person name="Lucas S."/>
            <person name="Malik S.-H.B."/>
            <person name="Marsh M.E."/>
            <person name="Mock T."/>
            <person name="Monier A."/>
            <person name="Moreau H."/>
            <person name="Mueller-Roeber B."/>
            <person name="Napier J."/>
            <person name="Ogata H."/>
            <person name="Parker M."/>
            <person name="Probert I."/>
            <person name="Quesneville H."/>
            <person name="Raines C."/>
            <person name="Rensing S."/>
            <person name="Riano-Pachon D.M."/>
            <person name="Richier S."/>
            <person name="Rokitta S."/>
            <person name="Salamov A."/>
            <person name="Sarno A.F."/>
            <person name="Schmutz J."/>
            <person name="Schroeder D."/>
            <person name="Shiraiwa Y."/>
            <person name="Soanes D.M."/>
            <person name="Valentin K."/>
            <person name="Van Der Giezen M."/>
            <person name="Van Der Peer Y."/>
            <person name="Vardi A."/>
            <person name="Verret F."/>
            <person name="Von Dassow P."/>
            <person name="Wheeler G."/>
            <person name="Williams B."/>
            <person name="Wilson W."/>
            <person name="Wolfe G."/>
            <person name="Wurch L.L."/>
            <person name="Young J."/>
            <person name="Dacks J.B."/>
            <person name="Delwiche C.F."/>
            <person name="Dyhrman S."/>
            <person name="Glockner G."/>
            <person name="John U."/>
            <person name="Richards T."/>
            <person name="Worden A.Z."/>
            <person name="Zhang X."/>
            <person name="Grigoriev I.V."/>
        </authorList>
    </citation>
    <scope>NUCLEOTIDE SEQUENCE</scope>
    <source>
        <strain evidence="1">CCMP1516</strain>
    </source>
</reference>
<dbReference type="GeneID" id="17256071"/>
<organism evidence="1">
    <name type="scientific">Emiliania huxleyi</name>
    <name type="common">Coccolithophore</name>
    <name type="synonym">Pontosphaera huxleyi</name>
    <dbReference type="NCBI Taxonomy" id="2903"/>
    <lineage>
        <taxon>Eukaryota</taxon>
        <taxon>Haptista</taxon>
        <taxon>Haptophyta</taxon>
        <taxon>Prymnesiophyceae</taxon>
        <taxon>Isochrysidales</taxon>
        <taxon>Noelaerhabdaceae</taxon>
        <taxon>Emiliania</taxon>
    </lineage>
</organism>
<sequence length="187" mass="20392">MFPMADKIEQGGEEAFEELSVEYVAKTRQGPHAACMAHMLEDLYVPVEVLGCIASHFDAAATLLAFDVELSVDGEMTHSWTGPYWESGQGEGGAAPRLWPGEPPPWFRPFIAISKDNDHLVSRDGAEGWAVPAALAEAYTCTVTVTHALRSARLYSGRPSLVCASRDDCVVFDERRLPPLFSPPDPS</sequence>
<feature type="non-terminal residue" evidence="1">
    <location>
        <position position="187"/>
    </location>
</feature>
<dbReference type="HOGENOM" id="CLU_1458091_0_0_1"/>
<proteinExistence type="predicted"/>
<protein>
    <submittedName>
        <fullName evidence="1">Uncharacterized protein</fullName>
    </submittedName>
</protein>
<dbReference type="AlphaFoldDB" id="R1DGL6"/>
<gene>
    <name evidence="1" type="ORF">EMIHUDRAFT_248582</name>
</gene>
<evidence type="ECO:0000313" key="1">
    <source>
        <dbReference type="EMBL" id="EOD09916.1"/>
    </source>
</evidence>
<dbReference type="RefSeq" id="XP_005762345.1">
    <property type="nucleotide sequence ID" value="XM_005762288.1"/>
</dbReference>